<dbReference type="AlphaFoldDB" id="A0A0M8MYP1"/>
<evidence type="ECO:0000313" key="1">
    <source>
        <dbReference type="EMBL" id="KOS17054.1"/>
    </source>
</evidence>
<accession>A0A0M8MYP1</accession>
<proteinExistence type="predicted"/>
<dbReference type="EMBL" id="LGSR01000028">
    <property type="protein sequence ID" value="KOS17054.1"/>
    <property type="molecule type" value="Genomic_DNA"/>
</dbReference>
<reference evidence="1 2" key="1">
    <citation type="submission" date="2015-07" db="EMBL/GenBank/DDBJ databases">
        <title>The genome of the fungus Escovopsis weberi, a specialized disease agent of ant agriculture.</title>
        <authorList>
            <person name="de Man T.J."/>
            <person name="Stajich J.E."/>
            <person name="Kubicek C.P."/>
            <person name="Chenthamara K."/>
            <person name="Atanasova L."/>
            <person name="Druzhinina I.S."/>
            <person name="Birnbaum S."/>
            <person name="Barribeau S.M."/>
            <person name="Teiling C."/>
            <person name="Suen G."/>
            <person name="Currie C."/>
            <person name="Gerardo N.M."/>
        </authorList>
    </citation>
    <scope>NUCLEOTIDE SEQUENCE [LARGE SCALE GENOMIC DNA]</scope>
</reference>
<protein>
    <submittedName>
        <fullName evidence="1">Uncharacterized protein</fullName>
    </submittedName>
</protein>
<dbReference type="OrthoDB" id="3689000at2759"/>
<organism evidence="1 2">
    <name type="scientific">Escovopsis weberi</name>
    <dbReference type="NCBI Taxonomy" id="150374"/>
    <lineage>
        <taxon>Eukaryota</taxon>
        <taxon>Fungi</taxon>
        <taxon>Dikarya</taxon>
        <taxon>Ascomycota</taxon>
        <taxon>Pezizomycotina</taxon>
        <taxon>Sordariomycetes</taxon>
        <taxon>Hypocreomycetidae</taxon>
        <taxon>Hypocreales</taxon>
        <taxon>Hypocreaceae</taxon>
        <taxon>Escovopsis</taxon>
    </lineage>
</organism>
<evidence type="ECO:0000313" key="2">
    <source>
        <dbReference type="Proteomes" id="UP000053831"/>
    </source>
</evidence>
<sequence length="462" mass="53361">MYMIIHPDEEDKLMDDGLLSPTDDEGFRLLHKRLLHRLSNEEYGDMPLDVHYSDPDSVHCFSRIPSHLPSVAALEYIGFTTETSACLFHSLWGRSGHHDMMRLWQAVVEHVKEGRLLRKMYGWQHMIEWQGAMDQVGISEELQDCMLDPEWESHWRQENDLEGLAIQTVQMRIVALQAIMSRSFLRVLCGECGHTADARGRVLYPQDLVGAETLPRGRRPLCGVTRHRADARQKKRKLQLLLADRGASVSMYRMLDLLELQMRLGLPPEVFPPKTLGTPSFTAGASILLYSHPEYVHDCISYAKHRAPDLPAYLLREDISVDSLLSIPPSQHTLAPWPSPAWRAHVVRVALDNRTLRMHPEQRPPGQVAMLVEGDKAMRWPVNMLWLVHEEFGDAIDFKFNQAQPGDIIEYSWKMDEGEEFLRRHAQSEATLVRHERHSRKPLDWGHRRLEDHGHHHMLDTE</sequence>
<comment type="caution">
    <text evidence="1">The sequence shown here is derived from an EMBL/GenBank/DDBJ whole genome shotgun (WGS) entry which is preliminary data.</text>
</comment>
<keyword evidence="2" id="KW-1185">Reference proteome</keyword>
<name>A0A0M8MYP1_ESCWE</name>
<dbReference type="STRING" id="150374.A0A0M8MYP1"/>
<dbReference type="Proteomes" id="UP000053831">
    <property type="component" value="Unassembled WGS sequence"/>
</dbReference>
<gene>
    <name evidence="1" type="ORF">ESCO_005940</name>
</gene>